<keyword evidence="3" id="KW-1185">Reference proteome</keyword>
<feature type="compositionally biased region" description="Basic and acidic residues" evidence="1">
    <location>
        <begin position="726"/>
        <end position="741"/>
    </location>
</feature>
<dbReference type="PANTHER" id="PTHR14739:SF9">
    <property type="entry name" value="MICROTUBULE-ASSOCIATED PROTEIN 9"/>
    <property type="match status" value="1"/>
</dbReference>
<feature type="compositionally biased region" description="Basic and acidic residues" evidence="1">
    <location>
        <begin position="390"/>
        <end position="402"/>
    </location>
</feature>
<feature type="compositionally biased region" description="Polar residues" evidence="1">
    <location>
        <begin position="54"/>
        <end position="65"/>
    </location>
</feature>
<dbReference type="PANTHER" id="PTHR14739">
    <property type="entry name" value="MICROTUBULE-ASSOCIATED PROTEIN 9"/>
    <property type="match status" value="1"/>
</dbReference>
<evidence type="ECO:0000313" key="3">
    <source>
        <dbReference type="Proteomes" id="UP001374579"/>
    </source>
</evidence>
<feature type="compositionally biased region" description="Basic and acidic residues" evidence="1">
    <location>
        <begin position="333"/>
        <end position="375"/>
    </location>
</feature>
<dbReference type="GO" id="GO:1902412">
    <property type="term" value="P:regulation of mitotic cytokinesis"/>
    <property type="evidence" value="ECO:0007669"/>
    <property type="project" value="TreeGrafter"/>
</dbReference>
<reference evidence="2 3" key="1">
    <citation type="submission" date="2024-02" db="EMBL/GenBank/DDBJ databases">
        <title>Chromosome-scale genome assembly of the rough periwinkle Littorina saxatilis.</title>
        <authorList>
            <person name="De Jode A."/>
            <person name="Faria R."/>
            <person name="Formenti G."/>
            <person name="Sims Y."/>
            <person name="Smith T.P."/>
            <person name="Tracey A."/>
            <person name="Wood J.M.D."/>
            <person name="Zagrodzka Z.B."/>
            <person name="Johannesson K."/>
            <person name="Butlin R.K."/>
            <person name="Leder E.H."/>
        </authorList>
    </citation>
    <scope>NUCLEOTIDE SEQUENCE [LARGE SCALE GENOMIC DNA]</scope>
    <source>
        <strain evidence="2">Snail1</strain>
        <tissue evidence="2">Muscle</tissue>
    </source>
</reference>
<gene>
    <name evidence="2" type="ORF">V1264_014604</name>
</gene>
<evidence type="ECO:0000256" key="1">
    <source>
        <dbReference type="SAM" id="MobiDB-lite"/>
    </source>
</evidence>
<feature type="compositionally biased region" description="Basic and acidic residues" evidence="1">
    <location>
        <begin position="635"/>
        <end position="674"/>
    </location>
</feature>
<feature type="region of interest" description="Disordered" evidence="1">
    <location>
        <begin position="597"/>
        <end position="674"/>
    </location>
</feature>
<feature type="compositionally biased region" description="Polar residues" evidence="1">
    <location>
        <begin position="180"/>
        <end position="195"/>
    </location>
</feature>
<dbReference type="AlphaFoldDB" id="A0AAN9BRJ1"/>
<feature type="region of interest" description="Disordered" evidence="1">
    <location>
        <begin position="694"/>
        <end position="741"/>
    </location>
</feature>
<feature type="region of interest" description="Disordered" evidence="1">
    <location>
        <begin position="1"/>
        <end position="489"/>
    </location>
</feature>
<accession>A0AAN9BRJ1</accession>
<feature type="compositionally biased region" description="Polar residues" evidence="1">
    <location>
        <begin position="566"/>
        <end position="578"/>
    </location>
</feature>
<dbReference type="InterPro" id="IPR026106">
    <property type="entry name" value="MAP9"/>
</dbReference>
<dbReference type="GO" id="GO:0090307">
    <property type="term" value="P:mitotic spindle assembly"/>
    <property type="evidence" value="ECO:0007669"/>
    <property type="project" value="TreeGrafter"/>
</dbReference>
<feature type="compositionally biased region" description="Basic and acidic residues" evidence="1">
    <location>
        <begin position="241"/>
        <end position="263"/>
    </location>
</feature>
<feature type="compositionally biased region" description="Basic and acidic residues" evidence="1">
    <location>
        <begin position="694"/>
        <end position="717"/>
    </location>
</feature>
<sequence>MDEVDSPVRSRRPRVKNSFQMEIESKMKERRAKGLVADITSEESEEDSIGDMQFGSTMRHQNRPASATRRGDHATSNRQLGDTMRTQDLEKLLGRKTPTSFDDEDDEIASTLKGKPSAGFGLSQRKTPPAKEGLFGRKTPTSPLAQEMSKEDIIFGRKTPTQSQLRGKSPQGGSDLPNLGGQQPWQPPSFRNVSPSADRHSPGSQGRRTPGLEGLDSISEKKERTPRLGYDKRGSPGLSEESPRSDKPTPRARGKQAEKEPARPARTTPTLDLFGKSRRESSMEIEKELKTIEDKEKAEDRFQRRLTGKKTPTDSKSPHLDRKSPGLGSKSPGLDRKSPGLDRKSPGLDRKSPGLDRKSPGFDRRTPTEKRDLGGRKSPGLGRNKSPGAADRKVLGDYDSRARRTPTGRKSPGEGRLRGDDKHEKPEEGTSSLLAFLTGEADEKPKPKERQPKRSKIPKDEHKEIFDIGEVPYQPAPRQTRKFADDSSICEDLKEDPTVYSRGVTDAGDGKKRGIQRTERQLADDIIDKLGEEQKRIDFKPVKKVRPVSAQAKVQHRPKPRYGTLPGQTSKEATMPEFNSTIDIREAVYEDWYRKRMKSAREEQKEKQRKEEEAALKKKQAEEEKRSEAMLSYKAWEESKKEVLSKEKARQKREEEKKREKERQDREDKRTEAEITFKSWKEKKDVVIKSKVKDVKIKEREKKETEEEEKRRKEKESTSAFRGWKTKKDSEIKHKVKDVKKVTQVEETTKMAIQRQKEEEAQHRYDEWMHNKEKQDHRKKIEQRRKNMTGSEMDFRPAWSPANHTVPFGR</sequence>
<dbReference type="GO" id="GO:0000281">
    <property type="term" value="P:mitotic cytokinesis"/>
    <property type="evidence" value="ECO:0007669"/>
    <property type="project" value="InterPro"/>
</dbReference>
<protein>
    <submittedName>
        <fullName evidence="2">Uncharacterized protein</fullName>
    </submittedName>
</protein>
<evidence type="ECO:0000313" key="2">
    <source>
        <dbReference type="EMBL" id="KAK7110783.1"/>
    </source>
</evidence>
<name>A0AAN9BRJ1_9CAEN</name>
<feature type="region of interest" description="Disordered" evidence="1">
    <location>
        <begin position="754"/>
        <end position="810"/>
    </location>
</feature>
<feature type="compositionally biased region" description="Basic and acidic residues" evidence="1">
    <location>
        <begin position="754"/>
        <end position="776"/>
    </location>
</feature>
<dbReference type="GO" id="GO:0000235">
    <property type="term" value="C:astral microtubule"/>
    <property type="evidence" value="ECO:0007669"/>
    <property type="project" value="TreeGrafter"/>
</dbReference>
<dbReference type="Proteomes" id="UP001374579">
    <property type="component" value="Unassembled WGS sequence"/>
</dbReference>
<feature type="compositionally biased region" description="Basic and acidic residues" evidence="1">
    <location>
        <begin position="311"/>
        <end position="324"/>
    </location>
</feature>
<feature type="region of interest" description="Disordered" evidence="1">
    <location>
        <begin position="541"/>
        <end position="578"/>
    </location>
</feature>
<feature type="compositionally biased region" description="Basic and acidic residues" evidence="1">
    <location>
        <begin position="441"/>
        <end position="466"/>
    </location>
</feature>
<feature type="compositionally biased region" description="Basic residues" evidence="1">
    <location>
        <begin position="777"/>
        <end position="787"/>
    </location>
</feature>
<feature type="compositionally biased region" description="Acidic residues" evidence="1">
    <location>
        <begin position="40"/>
        <end position="49"/>
    </location>
</feature>
<feature type="compositionally biased region" description="Basic and acidic residues" evidence="1">
    <location>
        <begin position="597"/>
        <end position="628"/>
    </location>
</feature>
<feature type="compositionally biased region" description="Basic and acidic residues" evidence="1">
    <location>
        <begin position="411"/>
        <end position="428"/>
    </location>
</feature>
<feature type="compositionally biased region" description="Basic and acidic residues" evidence="1">
    <location>
        <begin position="218"/>
        <end position="234"/>
    </location>
</feature>
<feature type="compositionally biased region" description="Basic and acidic residues" evidence="1">
    <location>
        <begin position="275"/>
        <end position="303"/>
    </location>
</feature>
<dbReference type="EMBL" id="JBAMIC010000003">
    <property type="protein sequence ID" value="KAK7110783.1"/>
    <property type="molecule type" value="Genomic_DNA"/>
</dbReference>
<proteinExistence type="predicted"/>
<organism evidence="2 3">
    <name type="scientific">Littorina saxatilis</name>
    <dbReference type="NCBI Taxonomy" id="31220"/>
    <lineage>
        <taxon>Eukaryota</taxon>
        <taxon>Metazoa</taxon>
        <taxon>Spiralia</taxon>
        <taxon>Lophotrochozoa</taxon>
        <taxon>Mollusca</taxon>
        <taxon>Gastropoda</taxon>
        <taxon>Caenogastropoda</taxon>
        <taxon>Littorinimorpha</taxon>
        <taxon>Littorinoidea</taxon>
        <taxon>Littorinidae</taxon>
        <taxon>Littorina</taxon>
    </lineage>
</organism>
<dbReference type="GO" id="GO:0008017">
    <property type="term" value="F:microtubule binding"/>
    <property type="evidence" value="ECO:0007669"/>
    <property type="project" value="TreeGrafter"/>
</dbReference>
<comment type="caution">
    <text evidence="2">The sequence shown here is derived from an EMBL/GenBank/DDBJ whole genome shotgun (WGS) entry which is preliminary data.</text>
</comment>